<name>A0A126Q239_ALTMA</name>
<keyword evidence="1" id="KW-0472">Membrane</keyword>
<accession>A0A126Q239</accession>
<dbReference type="Proteomes" id="UP000063991">
    <property type="component" value="Chromosome"/>
</dbReference>
<feature type="transmembrane region" description="Helical" evidence="1">
    <location>
        <begin position="446"/>
        <end position="468"/>
    </location>
</feature>
<feature type="transmembrane region" description="Helical" evidence="1">
    <location>
        <begin position="397"/>
        <end position="415"/>
    </location>
</feature>
<feature type="transmembrane region" description="Helical" evidence="1">
    <location>
        <begin position="420"/>
        <end position="440"/>
    </location>
</feature>
<dbReference type="InterPro" id="IPR005625">
    <property type="entry name" value="PepSY-ass_TM"/>
</dbReference>
<evidence type="ECO:0000313" key="3">
    <source>
        <dbReference type="Proteomes" id="UP000063991"/>
    </source>
</evidence>
<gene>
    <name evidence="2" type="ORF">AVL55_14355</name>
</gene>
<feature type="transmembrane region" description="Helical" evidence="1">
    <location>
        <begin position="335"/>
        <end position="356"/>
    </location>
</feature>
<feature type="transmembrane region" description="Helical" evidence="1">
    <location>
        <begin position="136"/>
        <end position="158"/>
    </location>
</feature>
<feature type="transmembrane region" description="Helical" evidence="1">
    <location>
        <begin position="193"/>
        <end position="215"/>
    </location>
</feature>
<proteinExistence type="predicted"/>
<dbReference type="OrthoDB" id="9776609at2"/>
<organism evidence="2 3">
    <name type="scientific">Alteromonas macleodii</name>
    <name type="common">Pseudoalteromonas macleodii</name>
    <dbReference type="NCBI Taxonomy" id="28108"/>
    <lineage>
        <taxon>Bacteria</taxon>
        <taxon>Pseudomonadati</taxon>
        <taxon>Pseudomonadota</taxon>
        <taxon>Gammaproteobacteria</taxon>
        <taxon>Alteromonadales</taxon>
        <taxon>Alteromonadaceae</taxon>
        <taxon>Alteromonas/Salinimonas group</taxon>
        <taxon>Alteromonas</taxon>
    </lineage>
</organism>
<feature type="transmembrane region" description="Helical" evidence="1">
    <location>
        <begin position="20"/>
        <end position="40"/>
    </location>
</feature>
<evidence type="ECO:0000313" key="2">
    <source>
        <dbReference type="EMBL" id="AMJ99235.1"/>
    </source>
</evidence>
<evidence type="ECO:0000256" key="1">
    <source>
        <dbReference type="SAM" id="Phobius"/>
    </source>
</evidence>
<dbReference type="PANTHER" id="PTHR34219:SF3">
    <property type="entry name" value="BLL7967 PROTEIN"/>
    <property type="match status" value="1"/>
</dbReference>
<keyword evidence="1" id="KW-1133">Transmembrane helix</keyword>
<dbReference type="RefSeq" id="WP_061095590.1">
    <property type="nucleotide sequence ID" value="NZ_CP014323.1"/>
</dbReference>
<dbReference type="AlphaFoldDB" id="A0A126Q239"/>
<keyword evidence="1" id="KW-0812">Transmembrane</keyword>
<reference evidence="2 3" key="1">
    <citation type="submission" date="2015-12" db="EMBL/GenBank/DDBJ databases">
        <authorList>
            <person name="Shamseldin A."/>
            <person name="Moawad H."/>
            <person name="Abd El-Rahim W.M."/>
            <person name="Sadowsky M.J."/>
        </authorList>
    </citation>
    <scope>NUCLEOTIDE SEQUENCE [LARGE SCALE GENOMIC DNA]</scope>
    <source>
        <strain evidence="2 3">D7</strain>
    </source>
</reference>
<dbReference type="Pfam" id="PF03929">
    <property type="entry name" value="PepSY_TM"/>
    <property type="match status" value="1"/>
</dbReference>
<dbReference type="EMBL" id="CP014323">
    <property type="protein sequence ID" value="AMJ99235.1"/>
    <property type="molecule type" value="Genomic_DNA"/>
</dbReference>
<sequence length="478" mass="53302">MSISISPSANKSALKSHAWLGLAVSVLMYWVCFSGTLSVFSQELLRWEQPHIADNLDYTPGSIQNAYERFLTMKEGQTQGNIVIRLPTHDLPRARISADGEYWNISPTGELSEPSTTPITDLIVDLHTALHLPEDIGMMAVSVLGAILCALIISGIVAHRRIFKDAFRLRTGNNEQLTQGDLHNRMSVWGLPFHLMIALTGVYFGLASFLTSIYADTLYEGNKLALFADIYGSSIQLEHQPAIANIEKALTDIMKMEPNTQPIFVTLENATKDNQYILLGSQHLDKLIYSEQYRFDAGGQYIDKVGYSDGDAGQQAIFSVYRIHFGHFGPEAMKIFFGLMGFALTIISVTGINLWLAKRAKQDALNQLWLGFVWGTPIAFIWAALLELTLALPTKPVFWVTLTAILIASLMQKVLMKTHLVLLNCLAALLVVLAITHFAVHYPSSLVMNSLIIDSAFIVFALCVWRYLYSRLKKGWNV</sequence>
<dbReference type="PANTHER" id="PTHR34219">
    <property type="entry name" value="IRON-REGULATED INNER MEMBRANE PROTEIN-RELATED"/>
    <property type="match status" value="1"/>
</dbReference>
<feature type="transmembrane region" description="Helical" evidence="1">
    <location>
        <begin position="368"/>
        <end position="385"/>
    </location>
</feature>
<protein>
    <submittedName>
        <fullName evidence="2">Peptidase</fullName>
    </submittedName>
</protein>